<dbReference type="EMBL" id="KL198044">
    <property type="protein sequence ID" value="KDQ13393.1"/>
    <property type="molecule type" value="Genomic_DNA"/>
</dbReference>
<dbReference type="AlphaFoldDB" id="A0A067MCC2"/>
<evidence type="ECO:0000313" key="1">
    <source>
        <dbReference type="EMBL" id="KDQ13393.1"/>
    </source>
</evidence>
<name>A0A067MCC2_BOTB1</name>
<proteinExistence type="predicted"/>
<organism evidence="1 2">
    <name type="scientific">Botryobasidium botryosum (strain FD-172 SS1)</name>
    <dbReference type="NCBI Taxonomy" id="930990"/>
    <lineage>
        <taxon>Eukaryota</taxon>
        <taxon>Fungi</taxon>
        <taxon>Dikarya</taxon>
        <taxon>Basidiomycota</taxon>
        <taxon>Agaricomycotina</taxon>
        <taxon>Agaricomycetes</taxon>
        <taxon>Cantharellales</taxon>
        <taxon>Botryobasidiaceae</taxon>
        <taxon>Botryobasidium</taxon>
    </lineage>
</organism>
<accession>A0A067MCC2</accession>
<gene>
    <name evidence="1" type="ORF">BOTBODRAFT_45314</name>
</gene>
<sequence>MTASPLQLLCGVLPACFPAEIHVPEWTRLNKNQEAIKSRPLRRFFLPPYFPPSHRSYTSPWSTSPACDHLPQFSTALLHHPKGARALRVGPSSYSACPSFSVHNDFIYGTTDRRLVHDHLQQRLLNAAQALYKLTNADVAVWIHTADRHGSMTEFISQGILNDPKARSVMEPIPAYMASLCNHRRQTFLDKMRLRTEAGTHEQAPAASASQLSEFQSSLGADLGYEGSQLRLGPLPDALLDYMGEELGLTEGQIEDVEAVWYTSAGNHDSFAPGLAELALPQGAARRINSKLVKELVALGYVHPTIQEQIFESDTII</sequence>
<dbReference type="Proteomes" id="UP000027195">
    <property type="component" value="Unassembled WGS sequence"/>
</dbReference>
<keyword evidence="2" id="KW-1185">Reference proteome</keyword>
<evidence type="ECO:0000313" key="2">
    <source>
        <dbReference type="Proteomes" id="UP000027195"/>
    </source>
</evidence>
<dbReference type="HOGENOM" id="CLU_877137_0_0_1"/>
<dbReference type="InParanoid" id="A0A067MCC2"/>
<reference evidence="2" key="1">
    <citation type="journal article" date="2014" name="Proc. Natl. Acad. Sci. U.S.A.">
        <title>Extensive sampling of basidiomycete genomes demonstrates inadequacy of the white-rot/brown-rot paradigm for wood decay fungi.</title>
        <authorList>
            <person name="Riley R."/>
            <person name="Salamov A.A."/>
            <person name="Brown D.W."/>
            <person name="Nagy L.G."/>
            <person name="Floudas D."/>
            <person name="Held B.W."/>
            <person name="Levasseur A."/>
            <person name="Lombard V."/>
            <person name="Morin E."/>
            <person name="Otillar R."/>
            <person name="Lindquist E.A."/>
            <person name="Sun H."/>
            <person name="LaButti K.M."/>
            <person name="Schmutz J."/>
            <person name="Jabbour D."/>
            <person name="Luo H."/>
            <person name="Baker S.E."/>
            <person name="Pisabarro A.G."/>
            <person name="Walton J.D."/>
            <person name="Blanchette R.A."/>
            <person name="Henrissat B."/>
            <person name="Martin F."/>
            <person name="Cullen D."/>
            <person name="Hibbett D.S."/>
            <person name="Grigoriev I.V."/>
        </authorList>
    </citation>
    <scope>NUCLEOTIDE SEQUENCE [LARGE SCALE GENOMIC DNA]</scope>
    <source>
        <strain evidence="2">FD-172 SS1</strain>
    </source>
</reference>
<protein>
    <submittedName>
        <fullName evidence="1">Uncharacterized protein</fullName>
    </submittedName>
</protein>